<sequence length="273" mass="29479">MSKVWFITGTSKGFGREWAEAALERGDRVAGTARDLATLDALAKQYPDTFLPLRLDVTDRDGDFAAVRRAAEHFGRLNVVVNNAGYGHFGTIEELTEAEVRAQLETNLFGALWVTQAALPILREQGSGHIIQVSSIGGVSAFPGIGAYHASKWGLEGFSQALAGEVAPFGIHVTIVEPGGFSTDWAGPSAVRSAELPAYEAFWAADRERRTGMQRGNPSSTSPAILKIVDAEQPPLRVFLGRTPLSTIEADYASRLATWREWQDVAVAAHGED</sequence>
<proteinExistence type="inferred from homology"/>
<name>A0ABP5FSJ6_9ACTN</name>
<evidence type="ECO:0000256" key="3">
    <source>
        <dbReference type="RuleBase" id="RU000363"/>
    </source>
</evidence>
<dbReference type="PANTHER" id="PTHR43976">
    <property type="entry name" value="SHORT CHAIN DEHYDROGENASE"/>
    <property type="match status" value="1"/>
</dbReference>
<comment type="caution">
    <text evidence="4">The sequence shown here is derived from an EMBL/GenBank/DDBJ whole genome shotgun (WGS) entry which is preliminary data.</text>
</comment>
<reference evidence="5" key="1">
    <citation type="journal article" date="2019" name="Int. J. Syst. Evol. Microbiol.">
        <title>The Global Catalogue of Microorganisms (GCM) 10K type strain sequencing project: providing services to taxonomists for standard genome sequencing and annotation.</title>
        <authorList>
            <consortium name="The Broad Institute Genomics Platform"/>
            <consortium name="The Broad Institute Genome Sequencing Center for Infectious Disease"/>
            <person name="Wu L."/>
            <person name="Ma J."/>
        </authorList>
    </citation>
    <scope>NUCLEOTIDE SEQUENCE [LARGE SCALE GENOMIC DNA]</scope>
    <source>
        <strain evidence="5">JCM 16014</strain>
    </source>
</reference>
<dbReference type="SUPFAM" id="SSF51735">
    <property type="entry name" value="NAD(P)-binding Rossmann-fold domains"/>
    <property type="match status" value="1"/>
</dbReference>
<dbReference type="InterPro" id="IPR051911">
    <property type="entry name" value="SDR_oxidoreductase"/>
</dbReference>
<gene>
    <name evidence="4" type="ORF">GCM10009839_37010</name>
</gene>
<keyword evidence="2" id="KW-0560">Oxidoreductase</keyword>
<dbReference type="RefSeq" id="WP_344666869.1">
    <property type="nucleotide sequence ID" value="NZ_BAAAQN010000020.1"/>
</dbReference>
<protein>
    <submittedName>
        <fullName evidence="4">SDR family oxidoreductase</fullName>
    </submittedName>
</protein>
<evidence type="ECO:0000256" key="1">
    <source>
        <dbReference type="ARBA" id="ARBA00006484"/>
    </source>
</evidence>
<dbReference type="NCBIfam" id="NF004824">
    <property type="entry name" value="PRK06180.1"/>
    <property type="match status" value="1"/>
</dbReference>
<accession>A0ABP5FSJ6</accession>
<dbReference type="PANTHER" id="PTHR43976:SF16">
    <property type="entry name" value="SHORT-CHAIN DEHYDROGENASE_REDUCTASE FAMILY PROTEIN"/>
    <property type="match status" value="1"/>
</dbReference>
<dbReference type="EMBL" id="BAAAQN010000020">
    <property type="protein sequence ID" value="GAA2033272.1"/>
    <property type="molecule type" value="Genomic_DNA"/>
</dbReference>
<dbReference type="Pfam" id="PF00106">
    <property type="entry name" value="adh_short"/>
    <property type="match status" value="1"/>
</dbReference>
<dbReference type="Gene3D" id="3.40.50.720">
    <property type="entry name" value="NAD(P)-binding Rossmann-like Domain"/>
    <property type="match status" value="1"/>
</dbReference>
<evidence type="ECO:0000313" key="5">
    <source>
        <dbReference type="Proteomes" id="UP001500751"/>
    </source>
</evidence>
<dbReference type="Proteomes" id="UP001500751">
    <property type="component" value="Unassembled WGS sequence"/>
</dbReference>
<keyword evidence="5" id="KW-1185">Reference proteome</keyword>
<evidence type="ECO:0000256" key="2">
    <source>
        <dbReference type="ARBA" id="ARBA00023002"/>
    </source>
</evidence>
<dbReference type="CDD" id="cd05374">
    <property type="entry name" value="17beta-HSD-like_SDR_c"/>
    <property type="match status" value="1"/>
</dbReference>
<dbReference type="NCBIfam" id="NF006114">
    <property type="entry name" value="PRK08263.1"/>
    <property type="match status" value="1"/>
</dbReference>
<dbReference type="InterPro" id="IPR036291">
    <property type="entry name" value="NAD(P)-bd_dom_sf"/>
</dbReference>
<dbReference type="InterPro" id="IPR002347">
    <property type="entry name" value="SDR_fam"/>
</dbReference>
<evidence type="ECO:0000313" key="4">
    <source>
        <dbReference type="EMBL" id="GAA2033272.1"/>
    </source>
</evidence>
<organism evidence="4 5">
    <name type="scientific">Catenulispora yoronensis</name>
    <dbReference type="NCBI Taxonomy" id="450799"/>
    <lineage>
        <taxon>Bacteria</taxon>
        <taxon>Bacillati</taxon>
        <taxon>Actinomycetota</taxon>
        <taxon>Actinomycetes</taxon>
        <taxon>Catenulisporales</taxon>
        <taxon>Catenulisporaceae</taxon>
        <taxon>Catenulispora</taxon>
    </lineage>
</organism>
<dbReference type="PRINTS" id="PR00081">
    <property type="entry name" value="GDHRDH"/>
</dbReference>
<comment type="similarity">
    <text evidence="1 3">Belongs to the short-chain dehydrogenases/reductases (SDR) family.</text>
</comment>
<dbReference type="PRINTS" id="PR00080">
    <property type="entry name" value="SDRFAMILY"/>
</dbReference>